<sequence>MDCSVARSTVVLGGCYQQNYRRADAEQAEVVYPQAPWQHVACIAKKSCVASTPVVYDFPPRNCEKADADDEERETKAARNATSR</sequence>
<proteinExistence type="predicted"/>
<protein>
    <submittedName>
        <fullName evidence="2">Uncharacterized protein</fullName>
    </submittedName>
</protein>
<reference evidence="2" key="1">
    <citation type="submission" date="2021-03" db="EMBL/GenBank/DDBJ databases">
        <title>Draft genome sequence of rust myrtle Austropuccinia psidii MF-1, a brazilian biotype.</title>
        <authorList>
            <person name="Quecine M.C."/>
            <person name="Pachon D.M.R."/>
            <person name="Bonatelli M.L."/>
            <person name="Correr F.H."/>
            <person name="Franceschini L.M."/>
            <person name="Leite T.F."/>
            <person name="Margarido G.R.A."/>
            <person name="Almeida C.A."/>
            <person name="Ferrarezi J.A."/>
            <person name="Labate C.A."/>
        </authorList>
    </citation>
    <scope>NUCLEOTIDE SEQUENCE</scope>
    <source>
        <strain evidence="2">MF-1</strain>
    </source>
</reference>
<dbReference type="AlphaFoldDB" id="A0A9Q3FBV2"/>
<evidence type="ECO:0000313" key="3">
    <source>
        <dbReference type="Proteomes" id="UP000765509"/>
    </source>
</evidence>
<feature type="region of interest" description="Disordered" evidence="1">
    <location>
        <begin position="62"/>
        <end position="84"/>
    </location>
</feature>
<organism evidence="2 3">
    <name type="scientific">Austropuccinia psidii MF-1</name>
    <dbReference type="NCBI Taxonomy" id="1389203"/>
    <lineage>
        <taxon>Eukaryota</taxon>
        <taxon>Fungi</taxon>
        <taxon>Dikarya</taxon>
        <taxon>Basidiomycota</taxon>
        <taxon>Pucciniomycotina</taxon>
        <taxon>Pucciniomycetes</taxon>
        <taxon>Pucciniales</taxon>
        <taxon>Sphaerophragmiaceae</taxon>
        <taxon>Austropuccinia</taxon>
    </lineage>
</organism>
<dbReference type="EMBL" id="AVOT02041141">
    <property type="protein sequence ID" value="MBW0536399.1"/>
    <property type="molecule type" value="Genomic_DNA"/>
</dbReference>
<dbReference type="Proteomes" id="UP000765509">
    <property type="component" value="Unassembled WGS sequence"/>
</dbReference>
<gene>
    <name evidence="2" type="ORF">O181_076114</name>
</gene>
<keyword evidence="3" id="KW-1185">Reference proteome</keyword>
<accession>A0A9Q3FBV2</accession>
<comment type="caution">
    <text evidence="2">The sequence shown here is derived from an EMBL/GenBank/DDBJ whole genome shotgun (WGS) entry which is preliminary data.</text>
</comment>
<evidence type="ECO:0000313" key="2">
    <source>
        <dbReference type="EMBL" id="MBW0536399.1"/>
    </source>
</evidence>
<evidence type="ECO:0000256" key="1">
    <source>
        <dbReference type="SAM" id="MobiDB-lite"/>
    </source>
</evidence>
<name>A0A9Q3FBV2_9BASI</name>